<evidence type="ECO:0000313" key="14">
    <source>
        <dbReference type="Proteomes" id="UP000759131"/>
    </source>
</evidence>
<dbReference type="EMBL" id="OC880878">
    <property type="protein sequence ID" value="CAD7641999.1"/>
    <property type="molecule type" value="Genomic_DNA"/>
</dbReference>
<gene>
    <name evidence="13" type="ORF">OSB1V03_LOCUS18938</name>
</gene>
<dbReference type="OrthoDB" id="193931at2759"/>
<dbReference type="GO" id="GO:0046872">
    <property type="term" value="F:metal ion binding"/>
    <property type="evidence" value="ECO:0007669"/>
    <property type="project" value="UniProtKB-KW"/>
</dbReference>
<evidence type="ECO:0000256" key="3">
    <source>
        <dbReference type="ARBA" id="ARBA00012513"/>
    </source>
</evidence>
<comment type="similarity">
    <text evidence="2">Belongs to the protein kinase superfamily. CAMK Ser/Thr protein kinase family. SNF1 subfamily.</text>
</comment>
<comment type="cofactor">
    <cofactor evidence="1">
        <name>Mg(2+)</name>
        <dbReference type="ChEBI" id="CHEBI:18420"/>
    </cofactor>
</comment>
<evidence type="ECO:0000256" key="2">
    <source>
        <dbReference type="ARBA" id="ARBA00006234"/>
    </source>
</evidence>
<name>A0A7R9QEL3_9ACAR</name>
<evidence type="ECO:0000256" key="1">
    <source>
        <dbReference type="ARBA" id="ARBA00001946"/>
    </source>
</evidence>
<keyword evidence="7" id="KW-0418">Kinase</keyword>
<keyword evidence="6" id="KW-0479">Metal-binding</keyword>
<evidence type="ECO:0000256" key="11">
    <source>
        <dbReference type="SAM" id="MobiDB-lite"/>
    </source>
</evidence>
<accession>A0A7R9QEL3</accession>
<evidence type="ECO:0000313" key="13">
    <source>
        <dbReference type="EMBL" id="CAD7641999.1"/>
    </source>
</evidence>
<keyword evidence="14" id="KW-1185">Reference proteome</keyword>
<keyword evidence="5" id="KW-0808">Transferase</keyword>
<keyword evidence="8" id="KW-0460">Magnesium</keyword>
<feature type="domain" description="UBA" evidence="12">
    <location>
        <begin position="11"/>
        <end position="53"/>
    </location>
</feature>
<evidence type="ECO:0000256" key="10">
    <source>
        <dbReference type="ARBA" id="ARBA00048679"/>
    </source>
</evidence>
<dbReference type="GO" id="GO:0004674">
    <property type="term" value="F:protein serine/threonine kinase activity"/>
    <property type="evidence" value="ECO:0007669"/>
    <property type="project" value="UniProtKB-KW"/>
</dbReference>
<dbReference type="PROSITE" id="PS50030">
    <property type="entry name" value="UBA"/>
    <property type="match status" value="1"/>
</dbReference>
<keyword evidence="4" id="KW-0723">Serine/threonine-protein kinase</keyword>
<evidence type="ECO:0000256" key="4">
    <source>
        <dbReference type="ARBA" id="ARBA00022527"/>
    </source>
</evidence>
<feature type="compositionally biased region" description="Basic and acidic residues" evidence="11">
    <location>
        <begin position="67"/>
        <end position="85"/>
    </location>
</feature>
<feature type="region of interest" description="Disordered" evidence="11">
    <location>
        <begin position="64"/>
        <end position="132"/>
    </location>
</feature>
<organism evidence="13">
    <name type="scientific">Medioppia subpectinata</name>
    <dbReference type="NCBI Taxonomy" id="1979941"/>
    <lineage>
        <taxon>Eukaryota</taxon>
        <taxon>Metazoa</taxon>
        <taxon>Ecdysozoa</taxon>
        <taxon>Arthropoda</taxon>
        <taxon>Chelicerata</taxon>
        <taxon>Arachnida</taxon>
        <taxon>Acari</taxon>
        <taxon>Acariformes</taxon>
        <taxon>Sarcoptiformes</taxon>
        <taxon>Oribatida</taxon>
        <taxon>Brachypylina</taxon>
        <taxon>Oppioidea</taxon>
        <taxon>Oppiidae</taxon>
        <taxon>Medioppia</taxon>
    </lineage>
</organism>
<dbReference type="Pfam" id="PF21115">
    <property type="entry name" value="UBA_BRSK"/>
    <property type="match status" value="1"/>
</dbReference>
<dbReference type="CDD" id="cd14340">
    <property type="entry name" value="UBA_BRSK"/>
    <property type="match status" value="1"/>
</dbReference>
<dbReference type="InterPro" id="IPR048622">
    <property type="entry name" value="BRSK1_2-like_UBA"/>
</dbReference>
<evidence type="ECO:0000256" key="9">
    <source>
        <dbReference type="ARBA" id="ARBA00047899"/>
    </source>
</evidence>
<evidence type="ECO:0000256" key="5">
    <source>
        <dbReference type="ARBA" id="ARBA00022679"/>
    </source>
</evidence>
<comment type="catalytic activity">
    <reaction evidence="9">
        <text>L-threonyl-[protein] + ATP = O-phospho-L-threonyl-[protein] + ADP + H(+)</text>
        <dbReference type="Rhea" id="RHEA:46608"/>
        <dbReference type="Rhea" id="RHEA-COMP:11060"/>
        <dbReference type="Rhea" id="RHEA-COMP:11605"/>
        <dbReference type="ChEBI" id="CHEBI:15378"/>
        <dbReference type="ChEBI" id="CHEBI:30013"/>
        <dbReference type="ChEBI" id="CHEBI:30616"/>
        <dbReference type="ChEBI" id="CHEBI:61977"/>
        <dbReference type="ChEBI" id="CHEBI:456216"/>
        <dbReference type="EC" id="2.7.11.1"/>
    </reaction>
</comment>
<feature type="compositionally biased region" description="Basic and acidic residues" evidence="11">
    <location>
        <begin position="119"/>
        <end position="132"/>
    </location>
</feature>
<evidence type="ECO:0000256" key="7">
    <source>
        <dbReference type="ARBA" id="ARBA00022777"/>
    </source>
</evidence>
<dbReference type="EC" id="2.7.11.1" evidence="3"/>
<dbReference type="EMBL" id="CAJPIZ010026303">
    <property type="protein sequence ID" value="CAG2118988.1"/>
    <property type="molecule type" value="Genomic_DNA"/>
</dbReference>
<dbReference type="Proteomes" id="UP000759131">
    <property type="component" value="Unassembled WGS sequence"/>
</dbReference>
<dbReference type="AlphaFoldDB" id="A0A7R9QEL3"/>
<reference evidence="13" key="1">
    <citation type="submission" date="2020-11" db="EMBL/GenBank/DDBJ databases">
        <authorList>
            <person name="Tran Van P."/>
        </authorList>
    </citation>
    <scope>NUCLEOTIDE SEQUENCE</scope>
</reference>
<protein>
    <recommendedName>
        <fullName evidence="3">non-specific serine/threonine protein kinase</fullName>
        <ecNumber evidence="3">2.7.11.1</ecNumber>
    </recommendedName>
</protein>
<dbReference type="InterPro" id="IPR015940">
    <property type="entry name" value="UBA"/>
</dbReference>
<proteinExistence type="inferred from homology"/>
<evidence type="ECO:0000259" key="12">
    <source>
        <dbReference type="PROSITE" id="PS50030"/>
    </source>
</evidence>
<evidence type="ECO:0000256" key="6">
    <source>
        <dbReference type="ARBA" id="ARBA00022723"/>
    </source>
</evidence>
<evidence type="ECO:0000256" key="8">
    <source>
        <dbReference type="ARBA" id="ARBA00022842"/>
    </source>
</evidence>
<comment type="catalytic activity">
    <reaction evidence="10">
        <text>L-seryl-[protein] + ATP = O-phospho-L-seryl-[protein] + ADP + H(+)</text>
        <dbReference type="Rhea" id="RHEA:17989"/>
        <dbReference type="Rhea" id="RHEA-COMP:9863"/>
        <dbReference type="Rhea" id="RHEA-COMP:11604"/>
        <dbReference type="ChEBI" id="CHEBI:15378"/>
        <dbReference type="ChEBI" id="CHEBI:29999"/>
        <dbReference type="ChEBI" id="CHEBI:30616"/>
        <dbReference type="ChEBI" id="CHEBI:83421"/>
        <dbReference type="ChEBI" id="CHEBI:456216"/>
        <dbReference type="EC" id="2.7.11.1"/>
    </reaction>
</comment>
<sequence>MNTHIIPSVDDVDPDVLTNMTSLGCFKDKEKLLRDLLSTNHNTEKVIYFLLLDRKRRRPCFEDETESIIRNRSESADPPRKRVDVRPGGSSTPRHTPDILAEGSPITPRRFPYGINSSTKEKCKQEGKRLDK</sequence>